<protein>
    <submittedName>
        <fullName evidence="2">Uncharacterized protein</fullName>
    </submittedName>
</protein>
<dbReference type="AlphaFoldDB" id="A0AAD7RLN0"/>
<dbReference type="EMBL" id="JAINUG010000226">
    <property type="protein sequence ID" value="KAJ8386581.1"/>
    <property type="molecule type" value="Genomic_DNA"/>
</dbReference>
<proteinExistence type="predicted"/>
<evidence type="ECO:0000256" key="1">
    <source>
        <dbReference type="SAM" id="MobiDB-lite"/>
    </source>
</evidence>
<evidence type="ECO:0000313" key="2">
    <source>
        <dbReference type="EMBL" id="KAJ8386581.1"/>
    </source>
</evidence>
<organism evidence="2 3">
    <name type="scientific">Aldrovandia affinis</name>
    <dbReference type="NCBI Taxonomy" id="143900"/>
    <lineage>
        <taxon>Eukaryota</taxon>
        <taxon>Metazoa</taxon>
        <taxon>Chordata</taxon>
        <taxon>Craniata</taxon>
        <taxon>Vertebrata</taxon>
        <taxon>Euteleostomi</taxon>
        <taxon>Actinopterygii</taxon>
        <taxon>Neopterygii</taxon>
        <taxon>Teleostei</taxon>
        <taxon>Notacanthiformes</taxon>
        <taxon>Halosauridae</taxon>
        <taxon>Aldrovandia</taxon>
    </lineage>
</organism>
<keyword evidence="3" id="KW-1185">Reference proteome</keyword>
<gene>
    <name evidence="2" type="ORF">AAFF_G00169070</name>
</gene>
<comment type="caution">
    <text evidence="2">The sequence shown here is derived from an EMBL/GenBank/DDBJ whole genome shotgun (WGS) entry which is preliminary data.</text>
</comment>
<reference evidence="2" key="1">
    <citation type="journal article" date="2023" name="Science">
        <title>Genome structures resolve the early diversification of teleost fishes.</title>
        <authorList>
            <person name="Parey E."/>
            <person name="Louis A."/>
            <person name="Montfort J."/>
            <person name="Bouchez O."/>
            <person name="Roques C."/>
            <person name="Iampietro C."/>
            <person name="Lluch J."/>
            <person name="Castinel A."/>
            <person name="Donnadieu C."/>
            <person name="Desvignes T."/>
            <person name="Floi Bucao C."/>
            <person name="Jouanno E."/>
            <person name="Wen M."/>
            <person name="Mejri S."/>
            <person name="Dirks R."/>
            <person name="Jansen H."/>
            <person name="Henkel C."/>
            <person name="Chen W.J."/>
            <person name="Zahm M."/>
            <person name="Cabau C."/>
            <person name="Klopp C."/>
            <person name="Thompson A.W."/>
            <person name="Robinson-Rechavi M."/>
            <person name="Braasch I."/>
            <person name="Lecointre G."/>
            <person name="Bobe J."/>
            <person name="Postlethwait J.H."/>
            <person name="Berthelot C."/>
            <person name="Roest Crollius H."/>
            <person name="Guiguen Y."/>
        </authorList>
    </citation>
    <scope>NUCLEOTIDE SEQUENCE</scope>
    <source>
        <strain evidence="2">NC1722</strain>
    </source>
</reference>
<name>A0AAD7RLN0_9TELE</name>
<feature type="region of interest" description="Disordered" evidence="1">
    <location>
        <begin position="33"/>
        <end position="59"/>
    </location>
</feature>
<sequence>MQAEEAEKVESSGDLYFVCASFLITTLTTITDATPARDSFPPALDSRSDSNPPDSAWSRGPVTLRLIRSERELCGRGGISALRQHRNEFRTLKPRFELGGVGRVEWEWDER</sequence>
<accession>A0AAD7RLN0</accession>
<dbReference type="Proteomes" id="UP001221898">
    <property type="component" value="Unassembled WGS sequence"/>
</dbReference>
<evidence type="ECO:0000313" key="3">
    <source>
        <dbReference type="Proteomes" id="UP001221898"/>
    </source>
</evidence>